<evidence type="ECO:0000313" key="1">
    <source>
        <dbReference type="EMBL" id="MDC2889511.1"/>
    </source>
</evidence>
<evidence type="ECO:0000313" key="2">
    <source>
        <dbReference type="Proteomes" id="UP001528411"/>
    </source>
</evidence>
<dbReference type="RefSeq" id="WP_272180933.1">
    <property type="nucleotide sequence ID" value="NZ_JAQOMS010000002.1"/>
</dbReference>
<dbReference type="Pfam" id="PF04464">
    <property type="entry name" value="Glyphos_transf"/>
    <property type="match status" value="1"/>
</dbReference>
<proteinExistence type="predicted"/>
<dbReference type="PANTHER" id="PTHR37316">
    <property type="entry name" value="TEICHOIC ACID GLYCEROL-PHOSPHATE PRIMASE"/>
    <property type="match status" value="1"/>
</dbReference>
<gene>
    <name evidence="1" type="ORF">PN838_12930</name>
</gene>
<comment type="caution">
    <text evidence="1">The sequence shown here is derived from an EMBL/GenBank/DDBJ whole genome shotgun (WGS) entry which is preliminary data.</text>
</comment>
<dbReference type="InterPro" id="IPR051612">
    <property type="entry name" value="Teichoic_Acid_Biosynth"/>
</dbReference>
<organism evidence="1 2">
    <name type="scientific">Psychrosphaera algicola</name>
    <dbReference type="NCBI Taxonomy" id="3023714"/>
    <lineage>
        <taxon>Bacteria</taxon>
        <taxon>Pseudomonadati</taxon>
        <taxon>Pseudomonadota</taxon>
        <taxon>Gammaproteobacteria</taxon>
        <taxon>Alteromonadales</taxon>
        <taxon>Pseudoalteromonadaceae</taxon>
        <taxon>Psychrosphaera</taxon>
    </lineage>
</organism>
<dbReference type="Gene3D" id="3.40.50.12580">
    <property type="match status" value="1"/>
</dbReference>
<dbReference type="PANTHER" id="PTHR37316:SF3">
    <property type="entry name" value="TEICHOIC ACID GLYCEROL-PHOSPHATE TRANSFERASE"/>
    <property type="match status" value="1"/>
</dbReference>
<dbReference type="InterPro" id="IPR007554">
    <property type="entry name" value="Glycerophosphate_synth"/>
</dbReference>
<accession>A0ABT5FDU1</accession>
<keyword evidence="2" id="KW-1185">Reference proteome</keyword>
<sequence>MNVIFDVLHLYYLPQYLPVLKTLQAASADVHFVFYKQGDEPLNQVCREVIEQEKLTATWVDDWEEALAFYLSQKADWLIFGNKVANLDELHAVSKTVMMQHGIGPKRCYYQNSESPTTVRFIEGQHRLKRLLDLYPDGSFIDTGYAKLDPLFQQLENSMTLESLGLDPSKKTILYAPTFYPSSIECFSKKFAKEFADFNIILKPHFFSLTKKKYHKQRKLLENWATHDNVYLATVSDYNLIPFMAISDLMLSDASSAIFEFAALGKPVVWCDFYKLRWSYRGIFKYRFDRRIDEDIQYFNQVAYRAADYSELVVTVRTAVDAGVKAGTADVIEKLAGSIDGHCSNRIVEYLLANTKSGSDS</sequence>
<dbReference type="InterPro" id="IPR043148">
    <property type="entry name" value="TagF_C"/>
</dbReference>
<dbReference type="Proteomes" id="UP001528411">
    <property type="component" value="Unassembled WGS sequence"/>
</dbReference>
<dbReference type="SUPFAM" id="SSF53756">
    <property type="entry name" value="UDP-Glycosyltransferase/glycogen phosphorylase"/>
    <property type="match status" value="1"/>
</dbReference>
<reference evidence="1 2" key="1">
    <citation type="submission" date="2023-01" db="EMBL/GenBank/DDBJ databases">
        <title>Psychrosphaera sp. nov., isolated from marine algae.</title>
        <authorList>
            <person name="Bayburt H."/>
            <person name="Choi B.J."/>
            <person name="Kim J.M."/>
            <person name="Choi D.G."/>
            <person name="Jeon C.O."/>
        </authorList>
    </citation>
    <scope>NUCLEOTIDE SEQUENCE [LARGE SCALE GENOMIC DNA]</scope>
    <source>
        <strain evidence="1 2">G1-22</strain>
    </source>
</reference>
<protein>
    <submittedName>
        <fullName evidence="1">CDP-glycerol glycerophosphotransferase family protein</fullName>
    </submittedName>
</protein>
<dbReference type="EMBL" id="JAQOMS010000002">
    <property type="protein sequence ID" value="MDC2889511.1"/>
    <property type="molecule type" value="Genomic_DNA"/>
</dbReference>
<name>A0ABT5FDU1_9GAMM</name>